<organism evidence="1 2">
    <name type="scientific">Fischerella thermalis JSC-11</name>
    <dbReference type="NCBI Taxonomy" id="741277"/>
    <lineage>
        <taxon>Bacteria</taxon>
        <taxon>Bacillati</taxon>
        <taxon>Cyanobacteriota</taxon>
        <taxon>Cyanophyceae</taxon>
        <taxon>Nostocales</taxon>
        <taxon>Hapalosiphonaceae</taxon>
        <taxon>Fischerella</taxon>
    </lineage>
</organism>
<dbReference type="Proteomes" id="UP000004344">
    <property type="component" value="Unassembled WGS sequence"/>
</dbReference>
<proteinExistence type="predicted"/>
<evidence type="ECO:0000313" key="2">
    <source>
        <dbReference type="Proteomes" id="UP000004344"/>
    </source>
</evidence>
<reference evidence="1 2" key="1">
    <citation type="submission" date="2011-09" db="EMBL/GenBank/DDBJ databases">
        <title>The draft genome of Fischerella sp. JSC-11.</title>
        <authorList>
            <consortium name="US DOE Joint Genome Institute (JGI-PGF)"/>
            <person name="Lucas S."/>
            <person name="Han J."/>
            <person name="Lapidus A."/>
            <person name="Cheng J.-F."/>
            <person name="Goodwin L."/>
            <person name="Pitluck S."/>
            <person name="Peters L."/>
            <person name="Land M.L."/>
            <person name="Hauser L."/>
            <person name="Sarkisova S."/>
            <person name="Bryant D.A."/>
            <person name="Brown I."/>
            <person name="Woyke T.J."/>
        </authorList>
    </citation>
    <scope>NUCLEOTIDE SEQUENCE [LARGE SCALE GENOMIC DNA]</scope>
    <source>
        <strain evidence="1 2">JSC-11</strain>
    </source>
</reference>
<name>G6FU32_9CYAN</name>
<evidence type="ECO:0000313" key="1">
    <source>
        <dbReference type="EMBL" id="EHC14115.1"/>
    </source>
</evidence>
<comment type="caution">
    <text evidence="1">The sequence shown here is derived from an EMBL/GenBank/DDBJ whole genome shotgun (WGS) entry which is preliminary data.</text>
</comment>
<dbReference type="AlphaFoldDB" id="G6FU32"/>
<keyword evidence="2" id="KW-1185">Reference proteome</keyword>
<protein>
    <submittedName>
        <fullName evidence="1">Uncharacterized protein</fullName>
    </submittedName>
</protein>
<accession>G6FU32</accession>
<dbReference type="EMBL" id="AGIZ01000006">
    <property type="protein sequence ID" value="EHC14115.1"/>
    <property type="molecule type" value="Genomic_DNA"/>
</dbReference>
<gene>
    <name evidence="1" type="ORF">FJSC11DRAFT_2379</name>
</gene>
<sequence>MGRSRVIQLAPISDVVMIVDVLSFPTSGEIYTNNGAIIFPYKWKDESALDYAKSLQATALPNIAILSLLHRSQKFQQKLNWFESDVELAASFNVSNCVPFFTANTYVKQSLIFRE</sequence>